<comment type="caution">
    <text evidence="10">The sequence shown here is derived from an EMBL/GenBank/DDBJ whole genome shotgun (WGS) entry which is preliminary data.</text>
</comment>
<evidence type="ECO:0000256" key="2">
    <source>
        <dbReference type="ARBA" id="ARBA00005384"/>
    </source>
</evidence>
<dbReference type="PANTHER" id="PTHR46577">
    <property type="entry name" value="HTH-TYPE TRANSCRIPTIONAL REGULATORY PROTEIN GABR"/>
    <property type="match status" value="1"/>
</dbReference>
<dbReference type="Gene3D" id="3.40.640.10">
    <property type="entry name" value="Type I PLP-dependent aspartate aminotransferase-like (Major domain)"/>
    <property type="match status" value="1"/>
</dbReference>
<dbReference type="InterPro" id="IPR051446">
    <property type="entry name" value="HTH_trans_reg/aminotransferase"/>
</dbReference>
<name>A0ABV5L2Z0_9BACL</name>
<evidence type="ECO:0000256" key="8">
    <source>
        <dbReference type="SAM" id="MobiDB-lite"/>
    </source>
</evidence>
<evidence type="ECO:0000313" key="10">
    <source>
        <dbReference type="EMBL" id="MFB9331151.1"/>
    </source>
</evidence>
<dbReference type="InterPro" id="IPR004839">
    <property type="entry name" value="Aminotransferase_I/II_large"/>
</dbReference>
<organism evidence="10 11">
    <name type="scientific">Paenibacillus aurantiacus</name>
    <dbReference type="NCBI Taxonomy" id="1936118"/>
    <lineage>
        <taxon>Bacteria</taxon>
        <taxon>Bacillati</taxon>
        <taxon>Bacillota</taxon>
        <taxon>Bacilli</taxon>
        <taxon>Bacillales</taxon>
        <taxon>Paenibacillaceae</taxon>
        <taxon>Paenibacillus</taxon>
    </lineage>
</organism>
<sequence>MPPLLDRDASRPVYLSIYHYYREQILRGSLPGEAKLPSIRALAQHLGISRNPVETAYAHLVAEGYVTNRPRSGYMAVPVTALPDAGELFGVRGLSPFLDSSEPSIACGLSSFPDASKSSGMHGLSPSLEANKPSGANRLSPSLEANKLSGARGLVSPFQDANTLVKAPAALSTSAFEAPLQGPESGVLPSLPTESPIPLSVDFAYDAIAHEGFPLRVWTRLTQRAIRQAGGDLFRYGDGKGELGLRRLIRSYVKQKRGVSCDPEQIIVTAGTQHAAILLGQLLSGDSRPLGVEAAMHPGLYRIFARQRLAPQPILLEHDGISCDALERGGELCGVYLTPSHQFPYGSILPAAKRVRLLQWAADRRAWLIEDDYDSEFVYDGRPLPALQGMDRDGRVIYMGTFSKALAPSLRLGFLVLPPALLERYEREFAGDDGTVSRLTQFAMAAFMEEGHLERHVRRMRTIYNDNREALLAAAAHHFQGAAAVSGVGSGLHALLGYETSLTVAELLARSRQAGIGIRPASDFHVRANTEVYPPFGPFVLGYGGLTQAQIAEGLHGLSRAWLQESGM</sequence>
<dbReference type="Pfam" id="PF00392">
    <property type="entry name" value="GntR"/>
    <property type="match status" value="1"/>
</dbReference>
<dbReference type="Pfam" id="PF00155">
    <property type="entry name" value="Aminotran_1_2"/>
    <property type="match status" value="1"/>
</dbReference>
<dbReference type="PANTHER" id="PTHR46577:SF1">
    <property type="entry name" value="HTH-TYPE TRANSCRIPTIONAL REGULATORY PROTEIN GABR"/>
    <property type="match status" value="1"/>
</dbReference>
<dbReference type="SMART" id="SM00345">
    <property type="entry name" value="HTH_GNTR"/>
    <property type="match status" value="1"/>
</dbReference>
<dbReference type="RefSeq" id="WP_377503209.1">
    <property type="nucleotide sequence ID" value="NZ_JBHMDO010000056.1"/>
</dbReference>
<evidence type="ECO:0000256" key="5">
    <source>
        <dbReference type="ARBA" id="ARBA00023015"/>
    </source>
</evidence>
<evidence type="ECO:0000256" key="4">
    <source>
        <dbReference type="ARBA" id="ARBA00022898"/>
    </source>
</evidence>
<feature type="domain" description="HTH gntR-type" evidence="9">
    <location>
        <begin position="11"/>
        <end position="79"/>
    </location>
</feature>
<dbReference type="Proteomes" id="UP001589747">
    <property type="component" value="Unassembled WGS sequence"/>
</dbReference>
<keyword evidence="11" id="KW-1185">Reference proteome</keyword>
<dbReference type="PRINTS" id="PR00035">
    <property type="entry name" value="HTHGNTR"/>
</dbReference>
<dbReference type="GO" id="GO:0008483">
    <property type="term" value="F:transaminase activity"/>
    <property type="evidence" value="ECO:0007669"/>
    <property type="project" value="UniProtKB-KW"/>
</dbReference>
<dbReference type="PROSITE" id="PS50949">
    <property type="entry name" value="HTH_GNTR"/>
    <property type="match status" value="1"/>
</dbReference>
<keyword evidence="5" id="KW-0805">Transcription regulation</keyword>
<evidence type="ECO:0000256" key="3">
    <source>
        <dbReference type="ARBA" id="ARBA00022576"/>
    </source>
</evidence>
<protein>
    <submittedName>
        <fullName evidence="10">PLP-dependent aminotransferase family protein</fullName>
    </submittedName>
</protein>
<dbReference type="CDD" id="cd00609">
    <property type="entry name" value="AAT_like"/>
    <property type="match status" value="1"/>
</dbReference>
<dbReference type="SUPFAM" id="SSF53383">
    <property type="entry name" value="PLP-dependent transferases"/>
    <property type="match status" value="1"/>
</dbReference>
<keyword evidence="6" id="KW-0238">DNA-binding</keyword>
<dbReference type="SUPFAM" id="SSF46785">
    <property type="entry name" value="Winged helix' DNA-binding domain"/>
    <property type="match status" value="1"/>
</dbReference>
<evidence type="ECO:0000313" key="11">
    <source>
        <dbReference type="Proteomes" id="UP001589747"/>
    </source>
</evidence>
<reference evidence="10 11" key="1">
    <citation type="submission" date="2024-09" db="EMBL/GenBank/DDBJ databases">
        <authorList>
            <person name="Sun Q."/>
            <person name="Mori K."/>
        </authorList>
    </citation>
    <scope>NUCLEOTIDE SEQUENCE [LARGE SCALE GENOMIC DNA]</scope>
    <source>
        <strain evidence="10 11">TISTR 2452</strain>
    </source>
</reference>
<evidence type="ECO:0000256" key="7">
    <source>
        <dbReference type="ARBA" id="ARBA00023163"/>
    </source>
</evidence>
<dbReference type="InterPro" id="IPR015421">
    <property type="entry name" value="PyrdxlP-dep_Trfase_major"/>
</dbReference>
<evidence type="ECO:0000259" key="9">
    <source>
        <dbReference type="PROSITE" id="PS50949"/>
    </source>
</evidence>
<gene>
    <name evidence="10" type="ORF">ACFFSY_34890</name>
</gene>
<dbReference type="InterPro" id="IPR036390">
    <property type="entry name" value="WH_DNA-bd_sf"/>
</dbReference>
<accession>A0ABV5L2Z0</accession>
<dbReference type="EMBL" id="JBHMDO010000056">
    <property type="protein sequence ID" value="MFB9331151.1"/>
    <property type="molecule type" value="Genomic_DNA"/>
</dbReference>
<dbReference type="Gene3D" id="1.10.10.10">
    <property type="entry name" value="Winged helix-like DNA-binding domain superfamily/Winged helix DNA-binding domain"/>
    <property type="match status" value="1"/>
</dbReference>
<evidence type="ECO:0000256" key="1">
    <source>
        <dbReference type="ARBA" id="ARBA00001933"/>
    </source>
</evidence>
<dbReference type="InterPro" id="IPR015424">
    <property type="entry name" value="PyrdxlP-dep_Trfase"/>
</dbReference>
<proteinExistence type="inferred from homology"/>
<feature type="region of interest" description="Disordered" evidence="8">
    <location>
        <begin position="118"/>
        <end position="142"/>
    </location>
</feature>
<keyword evidence="4" id="KW-0663">Pyridoxal phosphate</keyword>
<dbReference type="InterPro" id="IPR036388">
    <property type="entry name" value="WH-like_DNA-bd_sf"/>
</dbReference>
<keyword evidence="3 10" id="KW-0032">Aminotransferase</keyword>
<dbReference type="InterPro" id="IPR000524">
    <property type="entry name" value="Tscrpt_reg_HTH_GntR"/>
</dbReference>
<comment type="cofactor">
    <cofactor evidence="1">
        <name>pyridoxal 5'-phosphate</name>
        <dbReference type="ChEBI" id="CHEBI:597326"/>
    </cofactor>
</comment>
<evidence type="ECO:0000256" key="6">
    <source>
        <dbReference type="ARBA" id="ARBA00023125"/>
    </source>
</evidence>
<keyword evidence="3 10" id="KW-0808">Transferase</keyword>
<comment type="similarity">
    <text evidence="2">In the C-terminal section; belongs to the class-I pyridoxal-phosphate-dependent aminotransferase family.</text>
</comment>
<dbReference type="CDD" id="cd07377">
    <property type="entry name" value="WHTH_GntR"/>
    <property type="match status" value="1"/>
</dbReference>
<keyword evidence="7" id="KW-0804">Transcription</keyword>